<organism evidence="1 2">
    <name type="scientific">Elaeophora elaphi</name>
    <dbReference type="NCBI Taxonomy" id="1147741"/>
    <lineage>
        <taxon>Eukaryota</taxon>
        <taxon>Metazoa</taxon>
        <taxon>Ecdysozoa</taxon>
        <taxon>Nematoda</taxon>
        <taxon>Chromadorea</taxon>
        <taxon>Rhabditida</taxon>
        <taxon>Spirurina</taxon>
        <taxon>Spiruromorpha</taxon>
        <taxon>Filarioidea</taxon>
        <taxon>Onchocercidae</taxon>
        <taxon>Elaeophora</taxon>
    </lineage>
</organism>
<dbReference type="WBParaSite" id="EEL_0000155501-mRNA-1">
    <property type="protein sequence ID" value="EEL_0000155501-mRNA-1"/>
    <property type="gene ID" value="EEL_0000155501"/>
</dbReference>
<protein>
    <submittedName>
        <fullName evidence="2">C-type lectin domain-containing protein</fullName>
    </submittedName>
</protein>
<accession>A0A0R3RJ96</accession>
<dbReference type="Proteomes" id="UP000050640">
    <property type="component" value="Unplaced"/>
</dbReference>
<dbReference type="AlphaFoldDB" id="A0A0R3RJ96"/>
<evidence type="ECO:0000313" key="2">
    <source>
        <dbReference type="WBParaSite" id="EEL_0000155501-mRNA-1"/>
    </source>
</evidence>
<name>A0A0R3RJ96_9BILA</name>
<keyword evidence="1" id="KW-1185">Reference proteome</keyword>
<reference evidence="2" key="1">
    <citation type="submission" date="2017-02" db="UniProtKB">
        <authorList>
            <consortium name="WormBaseParasite"/>
        </authorList>
    </citation>
    <scope>IDENTIFICATION</scope>
</reference>
<evidence type="ECO:0000313" key="1">
    <source>
        <dbReference type="Proteomes" id="UP000050640"/>
    </source>
</evidence>
<sequence>EIVKKYPNVFSERCRTNNDCESGRCEWRHCVGKLGRVISGRTETSNCYVDEDCPTKQICVSGLCQERLPLMQDMVKIRPGWLSSRNFTSSLYFLTVIVTLMHIARLDSNVVFIETCENKPAEFCKEITGLDNAICREMYFEYENVRSYVCQLPLPFQAAELKTCGENNTCARYSTCIRGTCFHPFWVTVRERCKNDSDCTFRSYCKDGGCKQKEWVLRHKACRVSTECSSDPTMKFVCRRFECTYRRAIPYELNCDGDNWFYWYSAFYCSSTTEKTYLEAVSECQKLQAELVYSPDRGVKDKFSPENALLSCKNYIFDLAVRAGWVKEGNDGVEQTFVNWKNVNERMNKSRFFCKSKLFFL</sequence>
<proteinExistence type="predicted"/>